<feature type="domain" description="UmuC" evidence="7">
    <location>
        <begin position="40"/>
        <end position="153"/>
    </location>
</feature>
<reference evidence="9 10" key="1">
    <citation type="submission" date="2017-03" db="EMBL/GenBank/DDBJ databases">
        <authorList>
            <person name="Afonso C.L."/>
            <person name="Miller P.J."/>
            <person name="Scott M.A."/>
            <person name="Spackman E."/>
            <person name="Goraichik I."/>
            <person name="Dimitrov K.M."/>
            <person name="Suarez D.L."/>
            <person name="Swayne D.E."/>
        </authorList>
    </citation>
    <scope>NUCLEOTIDE SEQUENCE [LARGE SCALE GENOMIC DNA]</scope>
    <source>
        <strain evidence="9 10">CECT 7751</strain>
    </source>
</reference>
<comment type="function">
    <text evidence="5">Poorly processive, error-prone DNA polymerase involved in untargeted mutagenesis. Copies undamaged DNA at stalled replication forks, which arise in vivo from mismatched or misaligned primer ends. These misaligned primers can be extended by PolIV. Exhibits no 3'-5' exonuclease (proofreading) activity. May be involved in translesional synthesis, in conjunction with the beta clamp from PolIII.</text>
</comment>
<comment type="subunit">
    <text evidence="2">Monomer.</text>
</comment>
<evidence type="ECO:0000256" key="2">
    <source>
        <dbReference type="ARBA" id="ARBA00011245"/>
    </source>
</evidence>
<comment type="similarity">
    <text evidence="1">Belongs to the DNA polymerase type-Y family.</text>
</comment>
<dbReference type="Proteomes" id="UP000193963">
    <property type="component" value="Unassembled WGS sequence"/>
</dbReference>
<dbReference type="CDD" id="cd03468">
    <property type="entry name" value="PolY_like"/>
    <property type="match status" value="1"/>
</dbReference>
<feature type="domain" description="DNA polymerase Y-family little finger" evidence="8">
    <location>
        <begin position="247"/>
        <end position="348"/>
    </location>
</feature>
<evidence type="ECO:0000313" key="10">
    <source>
        <dbReference type="Proteomes" id="UP000193963"/>
    </source>
</evidence>
<accession>A0A1X6YQP0</accession>
<dbReference type="Gene3D" id="3.30.70.270">
    <property type="match status" value="1"/>
</dbReference>
<gene>
    <name evidence="9" type="ORF">PSM7751_01119</name>
</gene>
<evidence type="ECO:0000256" key="4">
    <source>
        <dbReference type="ARBA" id="ARBA00022763"/>
    </source>
</evidence>
<keyword evidence="4" id="KW-0227">DNA damage</keyword>
<dbReference type="SUPFAM" id="SSF56672">
    <property type="entry name" value="DNA/RNA polymerases"/>
    <property type="match status" value="1"/>
</dbReference>
<dbReference type="GO" id="GO:0006281">
    <property type="term" value="P:DNA repair"/>
    <property type="evidence" value="ECO:0007669"/>
    <property type="project" value="InterPro"/>
</dbReference>
<dbReference type="EC" id="2.7.7.7" evidence="3"/>
<organism evidence="9 10">
    <name type="scientific">Pseudooceanicola marinus</name>
    <dbReference type="NCBI Taxonomy" id="396013"/>
    <lineage>
        <taxon>Bacteria</taxon>
        <taxon>Pseudomonadati</taxon>
        <taxon>Pseudomonadota</taxon>
        <taxon>Alphaproteobacteria</taxon>
        <taxon>Rhodobacterales</taxon>
        <taxon>Paracoccaceae</taxon>
        <taxon>Pseudooceanicola</taxon>
    </lineage>
</organism>
<dbReference type="InterPro" id="IPR043502">
    <property type="entry name" value="DNA/RNA_pol_sf"/>
</dbReference>
<dbReference type="Pfam" id="PF00817">
    <property type="entry name" value="IMS"/>
    <property type="match status" value="1"/>
</dbReference>
<keyword evidence="10" id="KW-1185">Reference proteome</keyword>
<dbReference type="RefSeq" id="WP_085887013.1">
    <property type="nucleotide sequence ID" value="NZ_FWFN01000002.1"/>
</dbReference>
<evidence type="ECO:0000259" key="7">
    <source>
        <dbReference type="Pfam" id="PF00817"/>
    </source>
</evidence>
<dbReference type="PANTHER" id="PTHR35369">
    <property type="entry name" value="BLR3025 PROTEIN-RELATED"/>
    <property type="match status" value="1"/>
</dbReference>
<evidence type="ECO:0000256" key="6">
    <source>
        <dbReference type="ARBA" id="ARBA00049244"/>
    </source>
</evidence>
<dbReference type="InterPro" id="IPR043128">
    <property type="entry name" value="Rev_trsase/Diguanyl_cyclase"/>
</dbReference>
<proteinExistence type="inferred from homology"/>
<dbReference type="GO" id="GO:0003684">
    <property type="term" value="F:damaged DNA binding"/>
    <property type="evidence" value="ECO:0007669"/>
    <property type="project" value="InterPro"/>
</dbReference>
<dbReference type="InterPro" id="IPR001126">
    <property type="entry name" value="UmuC"/>
</dbReference>
<evidence type="ECO:0000259" key="8">
    <source>
        <dbReference type="Pfam" id="PF11799"/>
    </source>
</evidence>
<dbReference type="InterPro" id="IPR050356">
    <property type="entry name" value="SulA_CellDiv_inhibitor"/>
</dbReference>
<dbReference type="Gene3D" id="3.40.1170.60">
    <property type="match status" value="1"/>
</dbReference>
<evidence type="ECO:0000313" key="9">
    <source>
        <dbReference type="EMBL" id="SLN28509.1"/>
    </source>
</evidence>
<sequence>MSAGTGRRIASMWFPRLPSDRVLRATPLEGPFALTLREGNTERIHCLNPAAEAAGLARGMGLADARAFCPALMTDPARPDREARFLEVLRRWAMRYCPWVGTDGADGLVLDVTGSAHLMGGEEAMLDDMATRAARAGLTLRAGLADTRGAAWALAHHARGATARAAPGETAQALAPLPVTALRLDPAEVAGLERLGLRTVGALEAAARAPLARRFGPGLLVRLDQAMGRQGEAVSPAGEAPHYATRLTLPEPIGLEADVMEGTRRLLERLCEKLDHQETGARTLCLTLRRVDRDSRQVELRLAAPMRDPVRILPLFRRGLEGVDAGYGIDQMRLEATLVEPLPARQLSPRATGGDRARVEDLITRIGTRIGLENVQRFRPADSHIPERAFQVVPAAFAGPEAGMEVGAEAAAHSANRAGAGAWAAPRPRPLRLFPPEPIAGHGPRPPAPLRWRRMSLTPVRVTGPERIAPEWWFDLPGWRRGLRDYWMVDTREGRRLWLFHTPQDPAWFVEGEFA</sequence>
<comment type="catalytic activity">
    <reaction evidence="6">
        <text>DNA(n) + a 2'-deoxyribonucleoside 5'-triphosphate = DNA(n+1) + diphosphate</text>
        <dbReference type="Rhea" id="RHEA:22508"/>
        <dbReference type="Rhea" id="RHEA-COMP:17339"/>
        <dbReference type="Rhea" id="RHEA-COMP:17340"/>
        <dbReference type="ChEBI" id="CHEBI:33019"/>
        <dbReference type="ChEBI" id="CHEBI:61560"/>
        <dbReference type="ChEBI" id="CHEBI:173112"/>
        <dbReference type="EC" id="2.7.7.7"/>
    </reaction>
</comment>
<dbReference type="PANTHER" id="PTHR35369:SF2">
    <property type="entry name" value="BLR3025 PROTEIN"/>
    <property type="match status" value="1"/>
</dbReference>
<evidence type="ECO:0000256" key="5">
    <source>
        <dbReference type="ARBA" id="ARBA00025589"/>
    </source>
</evidence>
<evidence type="ECO:0000256" key="3">
    <source>
        <dbReference type="ARBA" id="ARBA00012417"/>
    </source>
</evidence>
<name>A0A1X6YQP0_9RHOB</name>
<protein>
    <recommendedName>
        <fullName evidence="3">DNA-directed DNA polymerase</fullName>
        <ecNumber evidence="3">2.7.7.7</ecNumber>
    </recommendedName>
</protein>
<evidence type="ECO:0000256" key="1">
    <source>
        <dbReference type="ARBA" id="ARBA00010945"/>
    </source>
</evidence>
<dbReference type="EMBL" id="FWFN01000002">
    <property type="protein sequence ID" value="SLN28509.1"/>
    <property type="molecule type" value="Genomic_DNA"/>
</dbReference>
<dbReference type="InterPro" id="IPR017961">
    <property type="entry name" value="DNA_pol_Y-fam_little_finger"/>
</dbReference>
<dbReference type="AlphaFoldDB" id="A0A1X6YQP0"/>
<dbReference type="Pfam" id="PF11799">
    <property type="entry name" value="IMS_C"/>
    <property type="match status" value="1"/>
</dbReference>